<dbReference type="GO" id="GO:0004534">
    <property type="term" value="F:5'-3' RNA exonuclease activity"/>
    <property type="evidence" value="ECO:0007669"/>
    <property type="project" value="TreeGrafter"/>
</dbReference>
<dbReference type="PANTHER" id="PTHR42924:SF3">
    <property type="entry name" value="POLYMERASE_HISTIDINOL PHOSPHATASE N-TERMINAL DOMAIN-CONTAINING PROTEIN"/>
    <property type="match status" value="1"/>
</dbReference>
<dbReference type="CDD" id="cd07438">
    <property type="entry name" value="PHP_HisPPase_AMP"/>
    <property type="match status" value="1"/>
</dbReference>
<dbReference type="EMBL" id="BORR01000014">
    <property type="protein sequence ID" value="GIO38703.1"/>
    <property type="molecule type" value="Genomic_DNA"/>
</dbReference>
<comment type="caution">
    <text evidence="3">The sequence shown here is derived from an EMBL/GenBank/DDBJ whole genome shotgun (WGS) entry which is preliminary data.</text>
</comment>
<dbReference type="Proteomes" id="UP000681162">
    <property type="component" value="Unassembled WGS sequence"/>
</dbReference>
<reference evidence="3 4" key="1">
    <citation type="submission" date="2021-03" db="EMBL/GenBank/DDBJ databases">
        <title>Antimicrobial resistance genes in bacteria isolated from Japanese honey, and their potential for conferring macrolide and lincosamide resistance in the American foulbrood pathogen Paenibacillus larvae.</title>
        <authorList>
            <person name="Okamoto M."/>
            <person name="Kumagai M."/>
            <person name="Kanamori H."/>
            <person name="Takamatsu D."/>
        </authorList>
    </citation>
    <scope>NUCLEOTIDE SEQUENCE [LARGE SCALE GENOMIC DNA]</scope>
    <source>
        <strain evidence="3 4">J41TS12</strain>
    </source>
</reference>
<dbReference type="GO" id="GO:0035312">
    <property type="term" value="F:5'-3' DNA exonuclease activity"/>
    <property type="evidence" value="ECO:0007669"/>
    <property type="project" value="TreeGrafter"/>
</dbReference>
<sequence length="287" mass="31473">MGTETKRYDMHTHTRASDGMNSPSDQVRLAGERGLAGIAITDHDTVAGVKEALQEGSRLGITIIPGVEISTRAEGKDIHILGYYPDINNEQLQQRLAGLRATRDSRNELMIARLQELGLEITLDEVIAVMDRPLRSDESLGRPHIADALVHKGYASDLRDAFDRYLAEGKPGYVSLPRIAPLEAMDWIREAGGAAVIAHPGLYGNDRLVEEIILQGQPDGIEVYHSDHGPNEEKRYMALAKKHALIPTGGSDYHGVRQGEVFHGELGSKYVTADIVQILQKKAASRS</sequence>
<dbReference type="Gene3D" id="1.10.150.650">
    <property type="match status" value="1"/>
</dbReference>
<dbReference type="Pfam" id="PF02811">
    <property type="entry name" value="PHP"/>
    <property type="match status" value="1"/>
</dbReference>
<dbReference type="AlphaFoldDB" id="A0A919XY75"/>
<evidence type="ECO:0000313" key="4">
    <source>
        <dbReference type="Proteomes" id="UP000681162"/>
    </source>
</evidence>
<dbReference type="InterPro" id="IPR004013">
    <property type="entry name" value="PHP_dom"/>
</dbReference>
<evidence type="ECO:0000259" key="2">
    <source>
        <dbReference type="SMART" id="SM00481"/>
    </source>
</evidence>
<dbReference type="SMART" id="SM00481">
    <property type="entry name" value="POLIIIAc"/>
    <property type="match status" value="1"/>
</dbReference>
<name>A0A919XY75_9BACL</name>
<dbReference type="InterPro" id="IPR016195">
    <property type="entry name" value="Pol/histidinol_Pase-like"/>
</dbReference>
<evidence type="ECO:0000313" key="3">
    <source>
        <dbReference type="EMBL" id="GIO38703.1"/>
    </source>
</evidence>
<feature type="region of interest" description="Disordered" evidence="1">
    <location>
        <begin position="1"/>
        <end position="25"/>
    </location>
</feature>
<keyword evidence="4" id="KW-1185">Reference proteome</keyword>
<dbReference type="Gene3D" id="3.20.20.140">
    <property type="entry name" value="Metal-dependent hydrolases"/>
    <property type="match status" value="1"/>
</dbReference>
<protein>
    <submittedName>
        <fullName evidence="3">PHP-like protein</fullName>
    </submittedName>
</protein>
<organism evidence="3 4">
    <name type="scientific">Paenibacillus antibioticophila</name>
    <dbReference type="NCBI Taxonomy" id="1274374"/>
    <lineage>
        <taxon>Bacteria</taxon>
        <taxon>Bacillati</taxon>
        <taxon>Bacillota</taxon>
        <taxon>Bacilli</taxon>
        <taxon>Bacillales</taxon>
        <taxon>Paenibacillaceae</taxon>
        <taxon>Paenibacillus</taxon>
    </lineage>
</organism>
<feature type="compositionally biased region" description="Basic and acidic residues" evidence="1">
    <location>
        <begin position="1"/>
        <end position="16"/>
    </location>
</feature>
<dbReference type="SUPFAM" id="SSF89550">
    <property type="entry name" value="PHP domain-like"/>
    <property type="match status" value="1"/>
</dbReference>
<proteinExistence type="predicted"/>
<dbReference type="InterPro" id="IPR052018">
    <property type="entry name" value="PHP_domain"/>
</dbReference>
<gene>
    <name evidence="3" type="ORF">J41TS12_35640</name>
</gene>
<dbReference type="PANTHER" id="PTHR42924">
    <property type="entry name" value="EXONUCLEASE"/>
    <property type="match status" value="1"/>
</dbReference>
<dbReference type="RefSeq" id="WP_212941039.1">
    <property type="nucleotide sequence ID" value="NZ_BORR01000014.1"/>
</dbReference>
<accession>A0A919XY75</accession>
<feature type="domain" description="Polymerase/histidinol phosphatase N-terminal" evidence="2">
    <location>
        <begin position="8"/>
        <end position="73"/>
    </location>
</feature>
<evidence type="ECO:0000256" key="1">
    <source>
        <dbReference type="SAM" id="MobiDB-lite"/>
    </source>
</evidence>
<dbReference type="InterPro" id="IPR003141">
    <property type="entry name" value="Pol/His_phosphatase_N"/>
</dbReference>